<dbReference type="InterPro" id="IPR010819">
    <property type="entry name" value="AGE/CE"/>
</dbReference>
<evidence type="ECO:0000256" key="1">
    <source>
        <dbReference type="ARBA" id="ARBA00008558"/>
    </source>
</evidence>
<evidence type="ECO:0000313" key="4">
    <source>
        <dbReference type="EMBL" id="KAB7531507.1"/>
    </source>
</evidence>
<dbReference type="Proteomes" id="UP000429785">
    <property type="component" value="Unassembled WGS sequence"/>
</dbReference>
<dbReference type="Gene3D" id="1.50.10.10">
    <property type="match status" value="1"/>
</dbReference>
<comment type="similarity">
    <text evidence="1">Belongs to the N-acylglucosamine 2-epimerase family.</text>
</comment>
<evidence type="ECO:0000256" key="2">
    <source>
        <dbReference type="ARBA" id="ARBA00023235"/>
    </source>
</evidence>
<reference evidence="4 5" key="1">
    <citation type="submission" date="2019-10" db="EMBL/GenBank/DDBJ databases">
        <title>Muricauda olearia CL-SS4 JCM15563 genome.</title>
        <authorList>
            <person name="Liu L."/>
        </authorList>
    </citation>
    <scope>NUCLEOTIDE SEQUENCE [LARGE SCALE GENOMIC DNA]</scope>
    <source>
        <strain evidence="4 5">CL-SS4</strain>
    </source>
</reference>
<proteinExistence type="inferred from homology"/>
<sequence>MKNSSRRNFIKQNSLSGLGLLAMAGVSSCADFNSKPENMTLEDSGSTQKIGEESLEQIHKRYKTELFDRFLPNMDRFIIDYDNGGFMINFDVSAREPVNTNKKTWMQGRGIWVYSFLYNNLDPNPSYLEIARKAIDFILPLRPTDDNFWNDIFSREGKPLTGPGDIYGDLFVAEGLAEYSKATGEKKYLDLAKEIILHCVDRYDQPDYVYTTYAPGDAKIVGTRVLGHWMIFLSLSTQLLQQGPDERFENLSNRCINAILDNHTHPESKILLEVINHDLTIPDNEFGQFSVIGHSIETAAFVLAEAVRRKDAYLYARAKEVFKRHVDIAADDVYGGHFVILTNIDNYDWVSRKSAWCEQEVLIGDLLLLEHSGEKWAENSFVETETYVQEKMVRPDLAFWVFGGDRKLDELSIKSAEHYHTPRYLMRNIMALERMMSREGKLSGLF</sequence>
<dbReference type="AlphaFoldDB" id="A0A6I1E2M1"/>
<dbReference type="Pfam" id="PF07221">
    <property type="entry name" value="GlcNAc_2-epim"/>
    <property type="match status" value="1"/>
</dbReference>
<dbReference type="GO" id="GO:0016853">
    <property type="term" value="F:isomerase activity"/>
    <property type="evidence" value="ECO:0007669"/>
    <property type="project" value="UniProtKB-KW"/>
</dbReference>
<keyword evidence="3" id="KW-0732">Signal</keyword>
<name>A0A6I1E2M1_9FLAO</name>
<dbReference type="GO" id="GO:0005975">
    <property type="term" value="P:carbohydrate metabolic process"/>
    <property type="evidence" value="ECO:0007669"/>
    <property type="project" value="InterPro"/>
</dbReference>
<gene>
    <name evidence="4" type="ORF">F8C76_08450</name>
</gene>
<keyword evidence="2" id="KW-0413">Isomerase</keyword>
<evidence type="ECO:0000313" key="5">
    <source>
        <dbReference type="Proteomes" id="UP000429785"/>
    </source>
</evidence>
<dbReference type="InterPro" id="IPR012341">
    <property type="entry name" value="6hp_glycosidase-like_sf"/>
</dbReference>
<dbReference type="EMBL" id="WELG01000001">
    <property type="protein sequence ID" value="KAB7531507.1"/>
    <property type="molecule type" value="Genomic_DNA"/>
</dbReference>
<protein>
    <submittedName>
        <fullName evidence="4">Uncharacterized protein</fullName>
    </submittedName>
</protein>
<organism evidence="4 5">
    <name type="scientific">Flagellimonas olearia</name>
    <dbReference type="NCBI Taxonomy" id="552546"/>
    <lineage>
        <taxon>Bacteria</taxon>
        <taxon>Pseudomonadati</taxon>
        <taxon>Bacteroidota</taxon>
        <taxon>Flavobacteriia</taxon>
        <taxon>Flavobacteriales</taxon>
        <taxon>Flavobacteriaceae</taxon>
        <taxon>Flagellimonas</taxon>
    </lineage>
</organism>
<dbReference type="OrthoDB" id="5141876at2"/>
<dbReference type="PANTHER" id="PTHR15108">
    <property type="entry name" value="N-ACYLGLUCOSAMINE-2-EPIMERASE"/>
    <property type="match status" value="1"/>
</dbReference>
<comment type="caution">
    <text evidence="4">The sequence shown here is derived from an EMBL/GenBank/DDBJ whole genome shotgun (WGS) entry which is preliminary data.</text>
</comment>
<dbReference type="InterPro" id="IPR008928">
    <property type="entry name" value="6-hairpin_glycosidase_sf"/>
</dbReference>
<evidence type="ECO:0000256" key="3">
    <source>
        <dbReference type="SAM" id="SignalP"/>
    </source>
</evidence>
<accession>A0A6I1E2M1</accession>
<dbReference type="SUPFAM" id="SSF48208">
    <property type="entry name" value="Six-hairpin glycosidases"/>
    <property type="match status" value="1"/>
</dbReference>
<feature type="chain" id="PRO_5026074837" evidence="3">
    <location>
        <begin position="30"/>
        <end position="446"/>
    </location>
</feature>
<dbReference type="PROSITE" id="PS51257">
    <property type="entry name" value="PROKAR_LIPOPROTEIN"/>
    <property type="match status" value="1"/>
</dbReference>
<dbReference type="RefSeq" id="WP_152131277.1">
    <property type="nucleotide sequence ID" value="NZ_WELG01000001.1"/>
</dbReference>
<feature type="signal peptide" evidence="3">
    <location>
        <begin position="1"/>
        <end position="29"/>
    </location>
</feature>